<organism evidence="1 2">
    <name type="scientific">Oryza meyeriana var. granulata</name>
    <dbReference type="NCBI Taxonomy" id="110450"/>
    <lineage>
        <taxon>Eukaryota</taxon>
        <taxon>Viridiplantae</taxon>
        <taxon>Streptophyta</taxon>
        <taxon>Embryophyta</taxon>
        <taxon>Tracheophyta</taxon>
        <taxon>Spermatophyta</taxon>
        <taxon>Magnoliopsida</taxon>
        <taxon>Liliopsida</taxon>
        <taxon>Poales</taxon>
        <taxon>Poaceae</taxon>
        <taxon>BOP clade</taxon>
        <taxon>Oryzoideae</taxon>
        <taxon>Oryzeae</taxon>
        <taxon>Oryzinae</taxon>
        <taxon>Oryza</taxon>
        <taxon>Oryza meyeriana</taxon>
    </lineage>
</organism>
<evidence type="ECO:0000313" key="2">
    <source>
        <dbReference type="Proteomes" id="UP000479710"/>
    </source>
</evidence>
<accession>A0A6G1ECR8</accession>
<protein>
    <submittedName>
        <fullName evidence="1">Uncharacterized protein</fullName>
    </submittedName>
</protein>
<dbReference type="AlphaFoldDB" id="A0A6G1ECR8"/>
<sequence>MGALRAADRQGRGHEQWVWWPRALGAVDLVAAVGPGAVDLADTGLSDNGEQWIRPSLSGRARLLR</sequence>
<proteinExistence type="predicted"/>
<name>A0A6G1ECR8_9ORYZ</name>
<gene>
    <name evidence="1" type="ORF">E2562_037256</name>
</gene>
<evidence type="ECO:0000313" key="1">
    <source>
        <dbReference type="EMBL" id="KAF0922471.1"/>
    </source>
</evidence>
<dbReference type="Proteomes" id="UP000479710">
    <property type="component" value="Unassembled WGS sequence"/>
</dbReference>
<dbReference type="EMBL" id="SPHZ02000004">
    <property type="protein sequence ID" value="KAF0922471.1"/>
    <property type="molecule type" value="Genomic_DNA"/>
</dbReference>
<keyword evidence="2" id="KW-1185">Reference proteome</keyword>
<reference evidence="1 2" key="1">
    <citation type="submission" date="2019-11" db="EMBL/GenBank/DDBJ databases">
        <title>Whole genome sequence of Oryza granulata.</title>
        <authorList>
            <person name="Li W."/>
        </authorList>
    </citation>
    <scope>NUCLEOTIDE SEQUENCE [LARGE SCALE GENOMIC DNA]</scope>
    <source>
        <strain evidence="2">cv. Menghai</strain>
        <tissue evidence="1">Leaf</tissue>
    </source>
</reference>
<comment type="caution">
    <text evidence="1">The sequence shown here is derived from an EMBL/GenBank/DDBJ whole genome shotgun (WGS) entry which is preliminary data.</text>
</comment>